<accession>A0AC61QN24</accession>
<comment type="caution">
    <text evidence="1">The sequence shown here is derived from an EMBL/GenBank/DDBJ whole genome shotgun (WGS) entry which is preliminary data.</text>
</comment>
<keyword evidence="1" id="KW-0808">Transferase</keyword>
<keyword evidence="2" id="KW-1185">Reference proteome</keyword>
<name>A0AC61QN24_9BACT</name>
<dbReference type="Proteomes" id="UP000308886">
    <property type="component" value="Unassembled WGS sequence"/>
</dbReference>
<proteinExistence type="predicted"/>
<evidence type="ECO:0000313" key="2">
    <source>
        <dbReference type="Proteomes" id="UP000308886"/>
    </source>
</evidence>
<reference evidence="1" key="1">
    <citation type="submission" date="2019-04" db="EMBL/GenBank/DDBJ databases">
        <title>Microbes associate with the intestines of laboratory mice.</title>
        <authorList>
            <person name="Navarre W."/>
            <person name="Wong E."/>
            <person name="Huang K."/>
            <person name="Tropini C."/>
            <person name="Ng K."/>
            <person name="Yu B."/>
        </authorList>
    </citation>
    <scope>NUCLEOTIDE SEQUENCE</scope>
    <source>
        <strain evidence="1">NM73_A23</strain>
    </source>
</reference>
<dbReference type="EMBL" id="SRZC01000022">
    <property type="protein sequence ID" value="TGX80758.1"/>
    <property type="molecule type" value="Genomic_DNA"/>
</dbReference>
<organism evidence="1 2">
    <name type="scientific">Palleniella muris</name>
    <dbReference type="NCBI Taxonomy" id="3038145"/>
    <lineage>
        <taxon>Bacteria</taxon>
        <taxon>Pseudomonadati</taxon>
        <taxon>Bacteroidota</taxon>
        <taxon>Bacteroidia</taxon>
        <taxon>Bacteroidales</taxon>
        <taxon>Prevotellaceae</taxon>
        <taxon>Palleniella</taxon>
    </lineage>
</organism>
<evidence type="ECO:0000313" key="1">
    <source>
        <dbReference type="EMBL" id="TGX80758.1"/>
    </source>
</evidence>
<sequence length="383" mass="44579">MHNEFDEIRPFGKGEVRPAVESLLNDRQFMTMLRGFIPLPKGVIRFLLRTMFIGVNTTLDFQRRYMRRVVNYTLKKSTDGCTFSGHPLPVKDRHHTYISNHRDIVLDSAILSYELFKNGYDTTVEIGIGDNLLIYPWIRTLVKLNKAFTVKRGLSPRQLLESSMLMSRYIHHAIKDKGENIWLAQREGRAKDSDDRTQESVLKMLGYGGSLDELNIVPLTISYEFDPCDYLKAKEFQLKRDNPAYKKSKQDDLENMKVGIMGYKGRVHYECAPCINEWLGEYDGLTKADFYMEVARRMDNAIHQGYRIYPNNYIALDLLNGNRDNADNYTAADEKRFEDYLKRQLSKIDIPNKDEAFLRERMLTMYANPLRNKMASENEDDGA</sequence>
<keyword evidence="1" id="KW-0012">Acyltransferase</keyword>
<gene>
    <name evidence="1" type="ORF">E5358_12140</name>
</gene>
<protein>
    <submittedName>
        <fullName evidence="1">Acyltransferase</fullName>
    </submittedName>
</protein>